<name>A0ABT8U373_9FLAO</name>
<sequence>MDNPIIDHTFTMKDLNNDPEDFTKGKSFANLKKNPIFSEILKKSDAKAFESLAESNSFHFKILQTIANQL</sequence>
<evidence type="ECO:0000313" key="2">
    <source>
        <dbReference type="Proteomes" id="UP001168128"/>
    </source>
</evidence>
<protein>
    <submittedName>
        <fullName evidence="1">Uncharacterized protein</fullName>
    </submittedName>
</protein>
<evidence type="ECO:0000313" key="1">
    <source>
        <dbReference type="EMBL" id="MDO3425509.1"/>
    </source>
</evidence>
<dbReference type="EMBL" id="JAULSJ010000015">
    <property type="protein sequence ID" value="MDO3425509.1"/>
    <property type="molecule type" value="Genomic_DNA"/>
</dbReference>
<keyword evidence="2" id="KW-1185">Reference proteome</keyword>
<gene>
    <name evidence="1" type="ORF">QWT87_11475</name>
</gene>
<accession>A0ABT8U373</accession>
<dbReference type="RefSeq" id="WP_302716193.1">
    <property type="nucleotide sequence ID" value="NZ_JAULSJ010000015.1"/>
</dbReference>
<reference evidence="1" key="1">
    <citation type="submission" date="2023-07" db="EMBL/GenBank/DDBJ databases">
        <title>AMR profile of multidrug- resistance Chryseobacterium gambrini related strain.</title>
        <authorList>
            <person name="Kirdat K."/>
            <person name="Bhatt A."/>
            <person name="Kuyare S."/>
            <person name="Yadav A."/>
        </authorList>
    </citation>
    <scope>NUCLEOTIDE SEQUENCE</scope>
    <source>
        <strain evidence="1">APV-1</strain>
    </source>
</reference>
<dbReference type="Proteomes" id="UP001168128">
    <property type="component" value="Unassembled WGS sequence"/>
</dbReference>
<organism evidence="1 2">
    <name type="scientific">Chryseobacterium urinae</name>
    <dbReference type="NCBI Taxonomy" id="3058400"/>
    <lineage>
        <taxon>Bacteria</taxon>
        <taxon>Pseudomonadati</taxon>
        <taxon>Bacteroidota</taxon>
        <taxon>Flavobacteriia</taxon>
        <taxon>Flavobacteriales</taxon>
        <taxon>Weeksellaceae</taxon>
        <taxon>Chryseobacterium group</taxon>
        <taxon>Chryseobacterium</taxon>
    </lineage>
</organism>
<proteinExistence type="predicted"/>
<comment type="caution">
    <text evidence="1">The sequence shown here is derived from an EMBL/GenBank/DDBJ whole genome shotgun (WGS) entry which is preliminary data.</text>
</comment>